<evidence type="ECO:0000256" key="5">
    <source>
        <dbReference type="ARBA" id="ARBA00022729"/>
    </source>
</evidence>
<keyword evidence="10" id="KW-0325">Glycoprotein</keyword>
<feature type="compositionally biased region" description="Pro residues" evidence="13">
    <location>
        <begin position="164"/>
        <end position="174"/>
    </location>
</feature>
<dbReference type="GO" id="GO:0005765">
    <property type="term" value="C:lysosomal membrane"/>
    <property type="evidence" value="ECO:0007669"/>
    <property type="project" value="UniProtKB-SubCell"/>
</dbReference>
<protein>
    <submittedName>
        <fullName evidence="18">Lysosome-associated membrane glycoprotein 2-like</fullName>
    </submittedName>
</protein>
<organism evidence="18 19">
    <name type="scientific">Sinocyclocheilus grahami</name>
    <name type="common">Dianchi golden-line fish</name>
    <name type="synonym">Barbus grahami</name>
    <dbReference type="NCBI Taxonomy" id="75366"/>
    <lineage>
        <taxon>Eukaryota</taxon>
        <taxon>Metazoa</taxon>
        <taxon>Chordata</taxon>
        <taxon>Craniata</taxon>
        <taxon>Vertebrata</taxon>
        <taxon>Euteleostomi</taxon>
        <taxon>Actinopterygii</taxon>
        <taxon>Neopterygii</taxon>
        <taxon>Teleostei</taxon>
        <taxon>Ostariophysi</taxon>
        <taxon>Cypriniformes</taxon>
        <taxon>Cyprinidae</taxon>
        <taxon>Cyprininae</taxon>
        <taxon>Sinocyclocheilus</taxon>
    </lineage>
</organism>
<dbReference type="GO" id="GO:0097352">
    <property type="term" value="P:autophagosome maturation"/>
    <property type="evidence" value="ECO:0007669"/>
    <property type="project" value="TreeGrafter"/>
</dbReference>
<keyword evidence="4 12" id="KW-0812">Transmembrane</keyword>
<feature type="chain" id="PRO_5025420803" evidence="15">
    <location>
        <begin position="21"/>
        <end position="380"/>
    </location>
</feature>
<feature type="domain" description="Lysosome-associated membrane glycoprotein 2-like transmembrane" evidence="17">
    <location>
        <begin position="340"/>
        <end position="371"/>
    </location>
</feature>
<evidence type="ECO:0000259" key="17">
    <source>
        <dbReference type="Pfam" id="PF21222"/>
    </source>
</evidence>
<evidence type="ECO:0000256" key="11">
    <source>
        <dbReference type="ARBA" id="ARBA00023228"/>
    </source>
</evidence>
<dbReference type="GO" id="GO:0000421">
    <property type="term" value="C:autophagosome membrane"/>
    <property type="evidence" value="ECO:0007669"/>
    <property type="project" value="TreeGrafter"/>
</dbReference>
<keyword evidence="11 12" id="KW-0458">Lysosome</keyword>
<dbReference type="GO" id="GO:0061740">
    <property type="term" value="P:protein targeting to lysosome involved in chaperone-mediated autophagy"/>
    <property type="evidence" value="ECO:0007669"/>
    <property type="project" value="TreeGrafter"/>
</dbReference>
<sequence length="380" mass="40529">MAVRGCVTLLFILLSGIVHAEDLVTSSLPATQEFSSSKILSGSSSPTTSKQSTAATSTAVTTGPTTHHTTTKSITEPTTIPHLTTTKSTTEPPTTMHFTTTNSTTEAPTTMHLTTTNSTTEAPTTMHHNTTNSTTEAPTTMHHNTTNSTTEAPTTVHSNATTAPTPPPTTPPVPNPTVGNYSVKSDNVTVCLLAKMGLQFSFKMSENSSFQTLNFDPSANVTEVSGTCGSGGNDSSLLLKSEEITVHFVFTNVSQKFNLHALTLSVNLENGNVFNASNNNLSLWEASVGSSYMCRKEQSYNITDKLTLNTFELQVQPFAVQNNKFNTAHECSMDDTSLLIPIIVGAALAGLIFIVVIAYVIGRRRTYVGYQTLGGMLSGF</sequence>
<dbReference type="Ensembl" id="ENSSGRT00000116930.1">
    <property type="protein sequence ID" value="ENSSGRP00000110063.1"/>
    <property type="gene ID" value="ENSSGRG00000054171.1"/>
</dbReference>
<keyword evidence="8 12" id="KW-0472">Membrane</keyword>
<keyword evidence="6" id="KW-0967">Endosome</keyword>
<comment type="similarity">
    <text evidence="12">Belongs to the LAMP family.</text>
</comment>
<dbReference type="InterPro" id="IPR048528">
    <property type="entry name" value="Lamp2-like_luminal"/>
</dbReference>
<keyword evidence="19" id="KW-1185">Reference proteome</keyword>
<proteinExistence type="inferred from homology"/>
<dbReference type="Gene3D" id="2.40.160.110">
    <property type="match status" value="1"/>
</dbReference>
<accession>A0A672T5Q9</accession>
<dbReference type="AlphaFoldDB" id="A0A672T5Q9"/>
<dbReference type="GO" id="GO:0005886">
    <property type="term" value="C:plasma membrane"/>
    <property type="evidence" value="ECO:0007669"/>
    <property type="project" value="UniProtKB-SubCell"/>
</dbReference>
<dbReference type="Proteomes" id="UP000472262">
    <property type="component" value="Unassembled WGS sequence"/>
</dbReference>
<dbReference type="InterPro" id="IPR048524">
    <property type="entry name" value="Lamp2-like_TM"/>
</dbReference>
<evidence type="ECO:0000256" key="12">
    <source>
        <dbReference type="PROSITE-ProRule" id="PRU00740"/>
    </source>
</evidence>
<keyword evidence="5 15" id="KW-0732">Signal</keyword>
<comment type="caution">
    <text evidence="12">Lacks conserved residue(s) required for the propagation of feature annotation.</text>
</comment>
<reference evidence="18" key="1">
    <citation type="submission" date="2025-08" db="UniProtKB">
        <authorList>
            <consortium name="Ensembl"/>
        </authorList>
    </citation>
    <scope>IDENTIFICATION</scope>
</reference>
<dbReference type="PRINTS" id="PR00336">
    <property type="entry name" value="LYSASSOCTDMP"/>
</dbReference>
<reference evidence="18" key="2">
    <citation type="submission" date="2025-09" db="UniProtKB">
        <authorList>
            <consortium name="Ensembl"/>
        </authorList>
    </citation>
    <scope>IDENTIFICATION</scope>
</reference>
<feature type="region of interest" description="Disordered" evidence="13">
    <location>
        <begin position="31"/>
        <end position="174"/>
    </location>
</feature>
<dbReference type="GO" id="GO:0009267">
    <property type="term" value="P:cellular response to starvation"/>
    <property type="evidence" value="ECO:0007669"/>
    <property type="project" value="TreeGrafter"/>
</dbReference>
<dbReference type="PROSITE" id="PS51407">
    <property type="entry name" value="LAMP_3"/>
    <property type="match status" value="1"/>
</dbReference>
<gene>
    <name evidence="18" type="primary">lamp2</name>
</gene>
<feature type="disulfide bond" evidence="12">
    <location>
        <begin position="294"/>
        <end position="331"/>
    </location>
</feature>
<keyword evidence="9 12" id="KW-1015">Disulfide bond</keyword>
<evidence type="ECO:0000256" key="4">
    <source>
        <dbReference type="ARBA" id="ARBA00022692"/>
    </source>
</evidence>
<evidence type="ECO:0000256" key="6">
    <source>
        <dbReference type="ARBA" id="ARBA00022753"/>
    </source>
</evidence>
<evidence type="ECO:0000256" key="3">
    <source>
        <dbReference type="ARBA" id="ARBA00022475"/>
    </source>
</evidence>
<evidence type="ECO:0000256" key="10">
    <source>
        <dbReference type="ARBA" id="ARBA00023180"/>
    </source>
</evidence>
<feature type="compositionally biased region" description="Low complexity" evidence="13">
    <location>
        <begin position="35"/>
        <end position="163"/>
    </location>
</feature>
<dbReference type="FunFam" id="2.40.160.110:FF:000001">
    <property type="entry name" value="lysosome-associated membrane glycoprotein 2 isoform X2"/>
    <property type="match status" value="1"/>
</dbReference>
<evidence type="ECO:0000256" key="2">
    <source>
        <dbReference type="ARBA" id="ARBA00004530"/>
    </source>
</evidence>
<feature type="transmembrane region" description="Helical" evidence="14">
    <location>
        <begin position="338"/>
        <end position="361"/>
    </location>
</feature>
<evidence type="ECO:0000313" key="19">
    <source>
        <dbReference type="Proteomes" id="UP000472262"/>
    </source>
</evidence>
<evidence type="ECO:0000256" key="7">
    <source>
        <dbReference type="ARBA" id="ARBA00022989"/>
    </source>
</evidence>
<evidence type="ECO:0000259" key="16">
    <source>
        <dbReference type="Pfam" id="PF01299"/>
    </source>
</evidence>
<feature type="domain" description="Lysosome-associated membrane glycoprotein 2-like luminal" evidence="16">
    <location>
        <begin position="176"/>
        <end position="320"/>
    </location>
</feature>
<dbReference type="GO" id="GO:0031902">
    <property type="term" value="C:late endosome membrane"/>
    <property type="evidence" value="ECO:0007669"/>
    <property type="project" value="TreeGrafter"/>
</dbReference>
<evidence type="ECO:0000256" key="14">
    <source>
        <dbReference type="SAM" id="Phobius"/>
    </source>
</evidence>
<keyword evidence="7 14" id="KW-1133">Transmembrane helix</keyword>
<keyword evidence="3" id="KW-1003">Cell membrane</keyword>
<evidence type="ECO:0000256" key="13">
    <source>
        <dbReference type="SAM" id="MobiDB-lite"/>
    </source>
</evidence>
<evidence type="ECO:0000256" key="1">
    <source>
        <dbReference type="ARBA" id="ARBA00004251"/>
    </source>
</evidence>
<evidence type="ECO:0000256" key="15">
    <source>
        <dbReference type="SAM" id="SignalP"/>
    </source>
</evidence>
<evidence type="ECO:0000256" key="8">
    <source>
        <dbReference type="ARBA" id="ARBA00023136"/>
    </source>
</evidence>
<dbReference type="InParanoid" id="A0A672T5Q9"/>
<dbReference type="PANTHER" id="PTHR11506:SF6">
    <property type="entry name" value="LYSOSOME-ASSOCIATED MEMBRANE GLYCOPROTEIN 2"/>
    <property type="match status" value="1"/>
</dbReference>
<dbReference type="Pfam" id="PF01299">
    <property type="entry name" value="Lamp2-like_luminal"/>
    <property type="match status" value="1"/>
</dbReference>
<name>A0A672T5Q9_SINGR</name>
<dbReference type="Pfam" id="PF21222">
    <property type="entry name" value="Lamp2_2nd"/>
    <property type="match status" value="1"/>
</dbReference>
<evidence type="ECO:0000256" key="9">
    <source>
        <dbReference type="ARBA" id="ARBA00023157"/>
    </source>
</evidence>
<comment type="subcellular location">
    <subcellularLocation>
        <location evidence="1">Cell membrane</location>
        <topology evidence="1">Single-pass type I membrane protein</topology>
    </subcellularLocation>
    <subcellularLocation>
        <location evidence="2">Endosome membrane</location>
        <topology evidence="2">Single-pass type I membrane protein</topology>
    </subcellularLocation>
    <subcellularLocation>
        <location evidence="12">Lysosome membrane</location>
        <topology evidence="12">Single-pass type I membrane protein</topology>
    </subcellularLocation>
</comment>
<dbReference type="PANTHER" id="PTHR11506">
    <property type="entry name" value="LYSOSOME-ASSOCIATED MEMBRANE GLYCOPROTEIN"/>
    <property type="match status" value="1"/>
</dbReference>
<dbReference type="InterPro" id="IPR002000">
    <property type="entry name" value="Lysosome-assoc_membr_glycop"/>
</dbReference>
<evidence type="ECO:0000313" key="18">
    <source>
        <dbReference type="Ensembl" id="ENSSGRP00000110063.1"/>
    </source>
</evidence>
<feature type="signal peptide" evidence="15">
    <location>
        <begin position="1"/>
        <end position="20"/>
    </location>
</feature>